<proteinExistence type="inferred from homology"/>
<sequence length="252" mass="26666">MKFNRVFMAVLLTLAIILAGSGCVSQGEGATKVGTIQIEKIVTNSEASNIRANPVTPWNSVPTVPVIDPTAYIDHQASVIGYVTIGASVMVSPMASIRGDEGMPIFVGNESNVQDGVVLHALETIDEEGEPVEKNLVEVGGKKYAVYIGERVSLAHQSQVHGPSSVGNDTFIGMQAFVFKSKVGNNCVLEPTSAVIGVTIPDGRYVPAGTVVTTQAEADKLPEITGDYGYKHTNEAVVYVNVNLAEGYNAQE</sequence>
<reference evidence="2" key="1">
    <citation type="submission" date="2019-08" db="EMBL/GenBank/DDBJ databases">
        <authorList>
            <person name="Kucharzyk K."/>
            <person name="Murdoch R.W."/>
            <person name="Higgins S."/>
            <person name="Loffler F."/>
        </authorList>
    </citation>
    <scope>NUCLEOTIDE SEQUENCE</scope>
</reference>
<protein>
    <submittedName>
        <fullName evidence="2">Carnitine operon protein CaiE</fullName>
    </submittedName>
</protein>
<dbReference type="InterPro" id="IPR047223">
    <property type="entry name" value="CA_gamma_LbH"/>
</dbReference>
<dbReference type="NCBIfam" id="NF040597">
    <property type="entry name" value="carb_anhyd"/>
    <property type="match status" value="1"/>
</dbReference>
<dbReference type="InterPro" id="IPR011004">
    <property type="entry name" value="Trimer_LpxA-like_sf"/>
</dbReference>
<gene>
    <name evidence="2" type="primary">caiE_5</name>
    <name evidence="2" type="ORF">SDC9_123949</name>
</gene>
<dbReference type="InterPro" id="IPR052265">
    <property type="entry name" value="Gamma-CA"/>
</dbReference>
<comment type="similarity">
    <text evidence="1">Belongs to the gamma-class carbonic anhydrase family.</text>
</comment>
<dbReference type="PANTHER" id="PTHR43360">
    <property type="entry name" value="CARBON DIOXIDE CONCENTRATING MECHANISM PROTEIN CCMM"/>
    <property type="match status" value="1"/>
</dbReference>
<evidence type="ECO:0000313" key="2">
    <source>
        <dbReference type="EMBL" id="MPM76950.1"/>
    </source>
</evidence>
<comment type="caution">
    <text evidence="2">The sequence shown here is derived from an EMBL/GenBank/DDBJ whole genome shotgun (WGS) entry which is preliminary data.</text>
</comment>
<dbReference type="Gene3D" id="2.160.10.10">
    <property type="entry name" value="Hexapeptide repeat proteins"/>
    <property type="match status" value="1"/>
</dbReference>
<dbReference type="PANTHER" id="PTHR43360:SF1">
    <property type="entry name" value="CARBOXYSOME ASSEMBLY PROTEIN CCMM"/>
    <property type="match status" value="1"/>
</dbReference>
<dbReference type="CDD" id="cd00710">
    <property type="entry name" value="LbH_gamma_CA"/>
    <property type="match status" value="1"/>
</dbReference>
<accession>A0A645CJ26</accession>
<organism evidence="2">
    <name type="scientific">bioreactor metagenome</name>
    <dbReference type="NCBI Taxonomy" id="1076179"/>
    <lineage>
        <taxon>unclassified sequences</taxon>
        <taxon>metagenomes</taxon>
        <taxon>ecological metagenomes</taxon>
    </lineage>
</organism>
<dbReference type="SUPFAM" id="SSF51161">
    <property type="entry name" value="Trimeric LpxA-like enzymes"/>
    <property type="match status" value="1"/>
</dbReference>
<dbReference type="AlphaFoldDB" id="A0A645CJ26"/>
<evidence type="ECO:0000256" key="1">
    <source>
        <dbReference type="ARBA" id="ARBA00023595"/>
    </source>
</evidence>
<dbReference type="InterPro" id="IPR054954">
    <property type="entry name" value="carb_anhyd"/>
</dbReference>
<dbReference type="PROSITE" id="PS51257">
    <property type="entry name" value="PROKAR_LIPOPROTEIN"/>
    <property type="match status" value="1"/>
</dbReference>
<dbReference type="EMBL" id="VSSQ01027615">
    <property type="protein sequence ID" value="MPM76950.1"/>
    <property type="molecule type" value="Genomic_DNA"/>
</dbReference>
<name>A0A645CJ26_9ZZZZ</name>